<evidence type="ECO:0000313" key="3">
    <source>
        <dbReference type="EnsemblMetazoa" id="KAF7495944.1"/>
    </source>
</evidence>
<dbReference type="EMBL" id="WVUK01000043">
    <property type="protein sequence ID" value="KAF7495944.1"/>
    <property type="molecule type" value="Genomic_DNA"/>
</dbReference>
<protein>
    <submittedName>
        <fullName evidence="2 3">Uncharacterized protein</fullName>
    </submittedName>
</protein>
<keyword evidence="4" id="KW-1185">Reference proteome</keyword>
<reference evidence="2" key="2">
    <citation type="submission" date="2020-01" db="EMBL/GenBank/DDBJ databases">
        <authorList>
            <person name="Korhonen P.K.K."/>
            <person name="Guangxu M.G."/>
            <person name="Wang T.W."/>
            <person name="Stroehlein A.J.S."/>
            <person name="Young N.D."/>
            <person name="Ang C.-S.A."/>
            <person name="Fernando D.W.F."/>
            <person name="Lu H.L."/>
            <person name="Taylor S.T."/>
            <person name="Ehtesham M.E.M."/>
            <person name="Najaraj S.H.N."/>
            <person name="Harsha G.H.G."/>
            <person name="Madugundu A.M."/>
            <person name="Renuse S.R."/>
            <person name="Holt D.H."/>
            <person name="Pandey A.P."/>
            <person name="Papenfuss A.P."/>
            <person name="Gasser R.B.G."/>
            <person name="Fischer K.F."/>
        </authorList>
    </citation>
    <scope>NUCLEOTIDE SEQUENCE</scope>
    <source>
        <strain evidence="2">SSS_KF_BRIS2020</strain>
    </source>
</reference>
<evidence type="ECO:0000256" key="1">
    <source>
        <dbReference type="SAM" id="SignalP"/>
    </source>
</evidence>
<sequence>MLKHLITISALVSTLVNAVPTYNDAPVKTLSPLLAPALPLAAAPYPLKLSALNGLAGGFAGGFGPGILLAGAPLAAAAVASPIYQAAILSQHAIHHYEVPSHGYVQPTNVEVSSNNAPINLLFRSSSSPLNIKQYHEGLPGSAQETQSEDEPHRLVHSVIKPVLQEVREIIVPMRRVTQEITPVQEEIQTIVARGNGAGPALANGAALAAGPGLAAGPALAGGPGALIAGPGLAAGPGALLAGPGQLQLLEGSGALLAGPGQLVPLKGLKLAAAPAPFLQAEQLVPIKLSPKVLPKKY</sequence>
<dbReference type="Proteomes" id="UP000070412">
    <property type="component" value="Unassembled WGS sequence"/>
</dbReference>
<organism evidence="2">
    <name type="scientific">Sarcoptes scabiei</name>
    <name type="common">Itch mite</name>
    <name type="synonym">Acarus scabiei</name>
    <dbReference type="NCBI Taxonomy" id="52283"/>
    <lineage>
        <taxon>Eukaryota</taxon>
        <taxon>Metazoa</taxon>
        <taxon>Ecdysozoa</taxon>
        <taxon>Arthropoda</taxon>
        <taxon>Chelicerata</taxon>
        <taxon>Arachnida</taxon>
        <taxon>Acari</taxon>
        <taxon>Acariformes</taxon>
        <taxon>Sarcoptiformes</taxon>
        <taxon>Astigmata</taxon>
        <taxon>Psoroptidia</taxon>
        <taxon>Sarcoptoidea</taxon>
        <taxon>Sarcoptidae</taxon>
        <taxon>Sarcoptinae</taxon>
        <taxon>Sarcoptes</taxon>
    </lineage>
</organism>
<proteinExistence type="predicted"/>
<evidence type="ECO:0000313" key="2">
    <source>
        <dbReference type="EMBL" id="KAF7495944.1"/>
    </source>
</evidence>
<reference evidence="3" key="3">
    <citation type="submission" date="2022-06" db="UniProtKB">
        <authorList>
            <consortium name="EnsemblMetazoa"/>
        </authorList>
    </citation>
    <scope>IDENTIFICATION</scope>
</reference>
<reference evidence="4" key="1">
    <citation type="journal article" date="2020" name="PLoS Negl. Trop. Dis.">
        <title>High-quality nuclear genome for Sarcoptes scabiei-A critical resource for a neglected parasite.</title>
        <authorList>
            <person name="Korhonen P.K."/>
            <person name="Gasser R.B."/>
            <person name="Ma G."/>
            <person name="Wang T."/>
            <person name="Stroehlein A.J."/>
            <person name="Young N.D."/>
            <person name="Ang C.S."/>
            <person name="Fernando D.D."/>
            <person name="Lu H.C."/>
            <person name="Taylor S."/>
            <person name="Reynolds S.L."/>
            <person name="Mofiz E."/>
            <person name="Najaraj S.H."/>
            <person name="Gowda H."/>
            <person name="Madugundu A."/>
            <person name="Renuse S."/>
            <person name="Holt D."/>
            <person name="Pandey A."/>
            <person name="Papenfuss A.T."/>
            <person name="Fischer K."/>
        </authorList>
    </citation>
    <scope>NUCLEOTIDE SEQUENCE [LARGE SCALE GENOMIC DNA]</scope>
</reference>
<name>A0A834VHU7_SARSC</name>
<feature type="signal peptide" evidence="1">
    <location>
        <begin position="1"/>
        <end position="18"/>
    </location>
</feature>
<accession>A0A834VHU7</accession>
<dbReference type="AlphaFoldDB" id="A0A834VHU7"/>
<keyword evidence="1" id="KW-0732">Signal</keyword>
<gene>
    <name evidence="2" type="ORF">SSS_6320</name>
</gene>
<feature type="chain" id="PRO_5038259603" evidence="1">
    <location>
        <begin position="19"/>
        <end position="298"/>
    </location>
</feature>
<evidence type="ECO:0000313" key="4">
    <source>
        <dbReference type="Proteomes" id="UP000070412"/>
    </source>
</evidence>
<dbReference type="EnsemblMetazoa" id="SSS_6320s_mrna">
    <property type="protein sequence ID" value="KAF7495944.1"/>
    <property type="gene ID" value="SSS_6320"/>
</dbReference>